<name>D7E3I6_NOSA0</name>
<dbReference type="HOGENOM" id="CLU_2410320_0_0_3"/>
<dbReference type="InterPro" id="IPR054335">
    <property type="entry name" value="DuOB_dom"/>
</dbReference>
<proteinExistence type="predicted"/>
<reference evidence="2 3" key="1">
    <citation type="journal article" date="2010" name="PLoS ONE">
        <title>Genome erosion in a nitrogen-fixing vertically transmitted endosymbiotic multicellular cyanobacterium.</title>
        <authorList>
            <person name="Ran L."/>
            <person name="Larsson J."/>
            <person name="Vigil-Stenman T."/>
            <person name="Nylander J.A."/>
            <person name="Ininbergs K."/>
            <person name="Zheng W.W."/>
            <person name="Lapidus A."/>
            <person name="Lowry S."/>
            <person name="Haselkorn R."/>
            <person name="Bergman B."/>
        </authorList>
    </citation>
    <scope>NUCLEOTIDE SEQUENCE [LARGE SCALE GENOMIC DNA]</scope>
    <source>
        <strain evidence="2 3">0708</strain>
    </source>
</reference>
<feature type="domain" description="Dual OB-containing" evidence="1">
    <location>
        <begin position="6"/>
        <end position="91"/>
    </location>
</feature>
<evidence type="ECO:0000259" key="1">
    <source>
        <dbReference type="Pfam" id="PF22557"/>
    </source>
</evidence>
<dbReference type="Proteomes" id="UP000001511">
    <property type="component" value="Chromosome"/>
</dbReference>
<gene>
    <name evidence="2" type="ordered locus">Aazo_3562</name>
</gene>
<keyword evidence="3" id="KW-1185">Reference proteome</keyword>
<dbReference type="EMBL" id="CP002059">
    <property type="protein sequence ID" value="ADI65155.1"/>
    <property type="molecule type" value="Genomic_DNA"/>
</dbReference>
<protein>
    <recommendedName>
        <fullName evidence="1">Dual OB-containing domain-containing protein</fullName>
    </recommendedName>
</protein>
<organism evidence="2 3">
    <name type="scientific">Nostoc azollae (strain 0708)</name>
    <name type="common">Anabaena azollae (strain 0708)</name>
    <dbReference type="NCBI Taxonomy" id="551115"/>
    <lineage>
        <taxon>Bacteria</taxon>
        <taxon>Bacillati</taxon>
        <taxon>Cyanobacteriota</taxon>
        <taxon>Cyanophyceae</taxon>
        <taxon>Nostocales</taxon>
        <taxon>Nostocaceae</taxon>
        <taxon>Trichormus</taxon>
    </lineage>
</organism>
<dbReference type="OrthoDB" id="517225at2"/>
<accession>D7E3I6</accession>
<sequence length="92" mass="10776">MATFSTSYLEQVRKLIKPEIQKYFSEPQLLGNSDQFISYEDLQSSLLKSSLAMMNSQVLQWEIKYNSKNKRTFRCLFCLCGNFYDLQITDPA</sequence>
<evidence type="ECO:0000313" key="3">
    <source>
        <dbReference type="Proteomes" id="UP000001511"/>
    </source>
</evidence>
<dbReference type="AlphaFoldDB" id="D7E3I6"/>
<evidence type="ECO:0000313" key="2">
    <source>
        <dbReference type="EMBL" id="ADI65155.1"/>
    </source>
</evidence>
<dbReference type="KEGG" id="naz:Aazo_3562"/>
<dbReference type="Pfam" id="PF22557">
    <property type="entry name" value="DuOB"/>
    <property type="match status" value="1"/>
</dbReference>
<dbReference type="RefSeq" id="WP_013192169.1">
    <property type="nucleotide sequence ID" value="NC_014248.1"/>
</dbReference>